<keyword evidence="3" id="KW-1185">Reference proteome</keyword>
<evidence type="ECO:0000313" key="2">
    <source>
        <dbReference type="EMBL" id="GBP69887.1"/>
    </source>
</evidence>
<gene>
    <name evidence="2" type="ORF">EVAR_49468_1</name>
</gene>
<evidence type="ECO:0000256" key="1">
    <source>
        <dbReference type="SAM" id="MobiDB-lite"/>
    </source>
</evidence>
<name>A0A4C1Y5P9_EUMVA</name>
<dbReference type="AlphaFoldDB" id="A0A4C1Y5P9"/>
<protein>
    <submittedName>
        <fullName evidence="2">Uncharacterized protein</fullName>
    </submittedName>
</protein>
<proteinExistence type="predicted"/>
<feature type="region of interest" description="Disordered" evidence="1">
    <location>
        <begin position="41"/>
        <end position="67"/>
    </location>
</feature>
<evidence type="ECO:0000313" key="3">
    <source>
        <dbReference type="Proteomes" id="UP000299102"/>
    </source>
</evidence>
<dbReference type="EMBL" id="BGZK01001055">
    <property type="protein sequence ID" value="GBP69887.1"/>
    <property type="molecule type" value="Genomic_DNA"/>
</dbReference>
<dbReference type="Proteomes" id="UP000299102">
    <property type="component" value="Unassembled WGS sequence"/>
</dbReference>
<sequence>MCIACIELDACKSVSRVRVGTQTYRGGVNYAQEIKIHPVKSQSHSRVSVSRRRPSSVTAFEAPAQCD</sequence>
<organism evidence="2 3">
    <name type="scientific">Eumeta variegata</name>
    <name type="common">Bagworm moth</name>
    <name type="synonym">Eumeta japonica</name>
    <dbReference type="NCBI Taxonomy" id="151549"/>
    <lineage>
        <taxon>Eukaryota</taxon>
        <taxon>Metazoa</taxon>
        <taxon>Ecdysozoa</taxon>
        <taxon>Arthropoda</taxon>
        <taxon>Hexapoda</taxon>
        <taxon>Insecta</taxon>
        <taxon>Pterygota</taxon>
        <taxon>Neoptera</taxon>
        <taxon>Endopterygota</taxon>
        <taxon>Lepidoptera</taxon>
        <taxon>Glossata</taxon>
        <taxon>Ditrysia</taxon>
        <taxon>Tineoidea</taxon>
        <taxon>Psychidae</taxon>
        <taxon>Oiketicinae</taxon>
        <taxon>Eumeta</taxon>
    </lineage>
</organism>
<reference evidence="2 3" key="1">
    <citation type="journal article" date="2019" name="Commun. Biol.">
        <title>The bagworm genome reveals a unique fibroin gene that provides high tensile strength.</title>
        <authorList>
            <person name="Kono N."/>
            <person name="Nakamura H."/>
            <person name="Ohtoshi R."/>
            <person name="Tomita M."/>
            <person name="Numata K."/>
            <person name="Arakawa K."/>
        </authorList>
    </citation>
    <scope>NUCLEOTIDE SEQUENCE [LARGE SCALE GENOMIC DNA]</scope>
</reference>
<accession>A0A4C1Y5P9</accession>
<comment type="caution">
    <text evidence="2">The sequence shown here is derived from an EMBL/GenBank/DDBJ whole genome shotgun (WGS) entry which is preliminary data.</text>
</comment>